<evidence type="ECO:0000259" key="7">
    <source>
        <dbReference type="PROSITE" id="PS50262"/>
    </source>
</evidence>
<dbReference type="PRINTS" id="PR00237">
    <property type="entry name" value="GPCRRHODOPSN"/>
</dbReference>
<dbReference type="Pfam" id="PF00001">
    <property type="entry name" value="7tm_1"/>
    <property type="match status" value="1"/>
</dbReference>
<feature type="transmembrane region" description="Helical" evidence="6">
    <location>
        <begin position="96"/>
        <end position="117"/>
    </location>
</feature>
<dbReference type="SMART" id="SM01381">
    <property type="entry name" value="7TM_GPCR_Srsx"/>
    <property type="match status" value="1"/>
</dbReference>
<dbReference type="AlphaFoldDB" id="A0A913WUN3"/>
<reference evidence="8" key="1">
    <citation type="submission" date="2022-11" db="UniProtKB">
        <authorList>
            <consortium name="EnsemblMetazoa"/>
        </authorList>
    </citation>
    <scope>IDENTIFICATION</scope>
</reference>
<organism evidence="8 9">
    <name type="scientific">Exaiptasia diaphana</name>
    <name type="common">Tropical sea anemone</name>
    <name type="synonym">Aiptasia pulchella</name>
    <dbReference type="NCBI Taxonomy" id="2652724"/>
    <lineage>
        <taxon>Eukaryota</taxon>
        <taxon>Metazoa</taxon>
        <taxon>Cnidaria</taxon>
        <taxon>Anthozoa</taxon>
        <taxon>Hexacorallia</taxon>
        <taxon>Actiniaria</taxon>
        <taxon>Aiptasiidae</taxon>
        <taxon>Exaiptasia</taxon>
    </lineage>
</organism>
<dbReference type="InterPro" id="IPR017452">
    <property type="entry name" value="GPCR_Rhodpsn_7TM"/>
</dbReference>
<dbReference type="GO" id="GO:0016020">
    <property type="term" value="C:membrane"/>
    <property type="evidence" value="ECO:0007669"/>
    <property type="project" value="UniProtKB-SubCell"/>
</dbReference>
<feature type="domain" description="G-protein coupled receptors family 1 profile" evidence="7">
    <location>
        <begin position="1"/>
        <end position="241"/>
    </location>
</feature>
<name>A0A913WUN3_EXADI</name>
<evidence type="ECO:0000313" key="9">
    <source>
        <dbReference type="Proteomes" id="UP000887567"/>
    </source>
</evidence>
<feature type="transmembrane region" description="Helical" evidence="6">
    <location>
        <begin position="137"/>
        <end position="156"/>
    </location>
</feature>
<feature type="transmembrane region" description="Helical" evidence="6">
    <location>
        <begin position="187"/>
        <end position="208"/>
    </location>
</feature>
<comment type="similarity">
    <text evidence="5">Belongs to the G-protein coupled receptor 1 family.</text>
</comment>
<evidence type="ECO:0000313" key="8">
    <source>
        <dbReference type="EnsemblMetazoa" id="XP_020894395.1"/>
    </source>
</evidence>
<protein>
    <recommendedName>
        <fullName evidence="7">G-protein coupled receptors family 1 profile domain-containing protein</fullName>
    </recommendedName>
</protein>
<dbReference type="GeneID" id="110233444"/>
<evidence type="ECO:0000256" key="6">
    <source>
        <dbReference type="SAM" id="Phobius"/>
    </source>
</evidence>
<accession>A0A913WUN3</accession>
<dbReference type="PROSITE" id="PS50262">
    <property type="entry name" value="G_PROTEIN_RECEP_F1_2"/>
    <property type="match status" value="1"/>
</dbReference>
<dbReference type="FunFam" id="1.20.1070.10:FF:000368">
    <property type="entry name" value="Predicted protein"/>
    <property type="match status" value="1"/>
</dbReference>
<evidence type="ECO:0000256" key="3">
    <source>
        <dbReference type="ARBA" id="ARBA00022989"/>
    </source>
</evidence>
<keyword evidence="5" id="KW-0675">Receptor</keyword>
<feature type="transmembrane region" description="Helical" evidence="6">
    <location>
        <begin position="53"/>
        <end position="75"/>
    </location>
</feature>
<keyword evidence="4 6" id="KW-0472">Membrane</keyword>
<dbReference type="InterPro" id="IPR000276">
    <property type="entry name" value="GPCR_Rhodpsn"/>
</dbReference>
<keyword evidence="9" id="KW-1185">Reference proteome</keyword>
<evidence type="ECO:0000256" key="4">
    <source>
        <dbReference type="ARBA" id="ARBA00023136"/>
    </source>
</evidence>
<keyword evidence="5" id="KW-0297">G-protein coupled receptor</keyword>
<proteinExistence type="inferred from homology"/>
<dbReference type="PANTHER" id="PTHR45698:SF1">
    <property type="entry name" value="TRACE AMINE-ASSOCIATED RECEPTOR 13C-LIKE"/>
    <property type="match status" value="1"/>
</dbReference>
<keyword evidence="5" id="KW-0807">Transducer</keyword>
<dbReference type="GO" id="GO:0004930">
    <property type="term" value="F:G protein-coupled receptor activity"/>
    <property type="evidence" value="ECO:0007669"/>
    <property type="project" value="UniProtKB-KW"/>
</dbReference>
<dbReference type="KEGG" id="epa:110233444"/>
<dbReference type="SUPFAM" id="SSF81321">
    <property type="entry name" value="Family A G protein-coupled receptor-like"/>
    <property type="match status" value="1"/>
</dbReference>
<dbReference type="EnsemblMetazoa" id="XM_021038736.2">
    <property type="protein sequence ID" value="XP_020894395.1"/>
    <property type="gene ID" value="LOC110233444"/>
</dbReference>
<dbReference type="Gene3D" id="1.20.1070.10">
    <property type="entry name" value="Rhodopsin 7-helix transmembrane proteins"/>
    <property type="match status" value="1"/>
</dbReference>
<dbReference type="OMA" id="IMICIPE"/>
<dbReference type="Proteomes" id="UP000887567">
    <property type="component" value="Unplaced"/>
</dbReference>
<sequence length="294" mass="33622">MRKPVDFLVVNLATSDAVFSAFLIPRFIVIHAFKHPHGQAGDLICKFFTGGNLTWTGGAASVFTLVAIALERYYAVVFPHMIRHRFTRSQAKFTSILAWLASLLLNIPLFFVSVYSVDQDFCIESWASIDMSKVYSMIWFISVGVIPFSVMAYCYIRVIYNLWGRQSRTTPAAQLTVYRSRKKVTKIVLLVTLVYLFTWFPSLSYYAIVAYLGDQYSLGSIIHRINQILTAINAASNPFIYAFQSHSFRQSVIHMWSQRTVRKHSAIDPIPLQTFSPVARNMTDNRRFTITARI</sequence>
<dbReference type="PROSITE" id="PS00237">
    <property type="entry name" value="G_PROTEIN_RECEP_F1_1"/>
    <property type="match status" value="1"/>
</dbReference>
<evidence type="ECO:0000256" key="1">
    <source>
        <dbReference type="ARBA" id="ARBA00004370"/>
    </source>
</evidence>
<dbReference type="OrthoDB" id="5950491at2759"/>
<keyword evidence="3 6" id="KW-1133">Transmembrane helix</keyword>
<dbReference type="CDD" id="cd00637">
    <property type="entry name" value="7tm_classA_rhodopsin-like"/>
    <property type="match status" value="1"/>
</dbReference>
<dbReference type="RefSeq" id="XP_020894395.1">
    <property type="nucleotide sequence ID" value="XM_021038736.2"/>
</dbReference>
<comment type="subcellular location">
    <subcellularLocation>
        <location evidence="1">Membrane</location>
    </subcellularLocation>
</comment>
<dbReference type="PANTHER" id="PTHR45698">
    <property type="entry name" value="TRACE AMINE-ASSOCIATED RECEPTOR 19N-RELATED"/>
    <property type="match status" value="1"/>
</dbReference>
<evidence type="ECO:0000256" key="5">
    <source>
        <dbReference type="RuleBase" id="RU000688"/>
    </source>
</evidence>
<feature type="transmembrane region" description="Helical" evidence="6">
    <location>
        <begin position="7"/>
        <end position="33"/>
    </location>
</feature>
<keyword evidence="2 5" id="KW-0812">Transmembrane</keyword>
<evidence type="ECO:0000256" key="2">
    <source>
        <dbReference type="ARBA" id="ARBA00022692"/>
    </source>
</evidence>